<dbReference type="VEuPathDB" id="VectorBase:BGLAX_027955"/>
<dbReference type="GO" id="GO:0005634">
    <property type="term" value="C:nucleus"/>
    <property type="evidence" value="ECO:0007669"/>
    <property type="project" value="TreeGrafter"/>
</dbReference>
<reference evidence="8" key="1">
    <citation type="submission" date="2020-05" db="UniProtKB">
        <authorList>
            <consortium name="EnsemblMetazoa"/>
        </authorList>
    </citation>
    <scope>IDENTIFICATION</scope>
    <source>
        <strain evidence="8">BB02</strain>
    </source>
</reference>
<evidence type="ECO:0000256" key="2">
    <source>
        <dbReference type="ARBA" id="ARBA00022679"/>
    </source>
</evidence>
<evidence type="ECO:0000256" key="1">
    <source>
        <dbReference type="ARBA" id="ARBA00022527"/>
    </source>
</evidence>
<dbReference type="AlphaFoldDB" id="A0A2C9JS46"/>
<dbReference type="PROSITE" id="PS00107">
    <property type="entry name" value="PROTEIN_KINASE_ATP"/>
    <property type="match status" value="1"/>
</dbReference>
<dbReference type="Pfam" id="PF00069">
    <property type="entry name" value="Pkinase"/>
    <property type="match status" value="1"/>
</dbReference>
<keyword evidence="3 6" id="KW-0547">Nucleotide-binding</keyword>
<evidence type="ECO:0000256" key="6">
    <source>
        <dbReference type="PROSITE-ProRule" id="PRU10141"/>
    </source>
</evidence>
<keyword evidence="5 6" id="KW-0067">ATP-binding</keyword>
<evidence type="ECO:0000256" key="5">
    <source>
        <dbReference type="ARBA" id="ARBA00022840"/>
    </source>
</evidence>
<dbReference type="STRING" id="6526.A0A2C9JS46"/>
<sequence length="96" mass="11019">MDGFTFKKEPLEDYYEIGEDIGSGHFAVVRKVTDKSTGHAYAAKYIRKRRGGGRKGARMEDIQKEISILRQLKHKNIISLYDVFETSIDVILILEL</sequence>
<protein>
    <recommendedName>
        <fullName evidence="7">Protein kinase domain-containing protein</fullName>
    </recommendedName>
</protein>
<keyword evidence="2" id="KW-0808">Transferase</keyword>
<keyword evidence="4" id="KW-0418">Kinase</keyword>
<dbReference type="SUPFAM" id="SSF56112">
    <property type="entry name" value="Protein kinase-like (PK-like)"/>
    <property type="match status" value="1"/>
</dbReference>
<dbReference type="PANTHER" id="PTHR24342:SF14">
    <property type="entry name" value="DEATH-ASSOCIATED PROTEIN KINASE DAPK-1"/>
    <property type="match status" value="1"/>
</dbReference>
<dbReference type="KEGG" id="bgt:106065755"/>
<dbReference type="GO" id="GO:0005524">
    <property type="term" value="F:ATP binding"/>
    <property type="evidence" value="ECO:0007669"/>
    <property type="project" value="UniProtKB-UniRule"/>
</dbReference>
<feature type="domain" description="Protein kinase" evidence="7">
    <location>
        <begin position="15"/>
        <end position="96"/>
    </location>
</feature>
<dbReference type="EnsemblMetazoa" id="BGLB007134-RB">
    <property type="protein sequence ID" value="BGLB007134-PB"/>
    <property type="gene ID" value="BGLB007134"/>
</dbReference>
<dbReference type="PROSITE" id="PS50011">
    <property type="entry name" value="PROTEIN_KINASE_DOM"/>
    <property type="match status" value="1"/>
</dbReference>
<feature type="binding site" evidence="6">
    <location>
        <position position="48"/>
    </location>
    <ligand>
        <name>ATP</name>
        <dbReference type="ChEBI" id="CHEBI:30616"/>
    </ligand>
</feature>
<dbReference type="PANTHER" id="PTHR24342">
    <property type="entry name" value="SERINE/THREONINE-PROTEIN KINASE 17"/>
    <property type="match status" value="1"/>
</dbReference>
<dbReference type="GO" id="GO:0004674">
    <property type="term" value="F:protein serine/threonine kinase activity"/>
    <property type="evidence" value="ECO:0007669"/>
    <property type="project" value="UniProtKB-KW"/>
</dbReference>
<proteinExistence type="predicted"/>
<dbReference type="Gene3D" id="3.30.200.20">
    <property type="entry name" value="Phosphorylase Kinase, domain 1"/>
    <property type="match status" value="1"/>
</dbReference>
<evidence type="ECO:0000259" key="7">
    <source>
        <dbReference type="PROSITE" id="PS50011"/>
    </source>
</evidence>
<dbReference type="Proteomes" id="UP000076420">
    <property type="component" value="Unassembled WGS sequence"/>
</dbReference>
<evidence type="ECO:0000313" key="8">
    <source>
        <dbReference type="EnsemblMetazoa" id="BGLB007134-PB"/>
    </source>
</evidence>
<gene>
    <name evidence="8" type="primary">106065755</name>
</gene>
<evidence type="ECO:0000256" key="3">
    <source>
        <dbReference type="ARBA" id="ARBA00022741"/>
    </source>
</evidence>
<dbReference type="InterPro" id="IPR011009">
    <property type="entry name" value="Kinase-like_dom_sf"/>
</dbReference>
<accession>A0A2C9JS46</accession>
<dbReference type="InterPro" id="IPR000719">
    <property type="entry name" value="Prot_kinase_dom"/>
</dbReference>
<dbReference type="GO" id="GO:0043065">
    <property type="term" value="P:positive regulation of apoptotic process"/>
    <property type="evidence" value="ECO:0007669"/>
    <property type="project" value="TreeGrafter"/>
</dbReference>
<dbReference type="InterPro" id="IPR017441">
    <property type="entry name" value="Protein_kinase_ATP_BS"/>
</dbReference>
<evidence type="ECO:0000256" key="4">
    <source>
        <dbReference type="ARBA" id="ARBA00022777"/>
    </source>
</evidence>
<organism evidence="8 9">
    <name type="scientific">Biomphalaria glabrata</name>
    <name type="common">Bloodfluke planorb</name>
    <name type="synonym">Freshwater snail</name>
    <dbReference type="NCBI Taxonomy" id="6526"/>
    <lineage>
        <taxon>Eukaryota</taxon>
        <taxon>Metazoa</taxon>
        <taxon>Spiralia</taxon>
        <taxon>Lophotrochozoa</taxon>
        <taxon>Mollusca</taxon>
        <taxon>Gastropoda</taxon>
        <taxon>Heterobranchia</taxon>
        <taxon>Euthyneura</taxon>
        <taxon>Panpulmonata</taxon>
        <taxon>Hygrophila</taxon>
        <taxon>Lymnaeoidea</taxon>
        <taxon>Planorbidae</taxon>
        <taxon>Biomphalaria</taxon>
    </lineage>
</organism>
<dbReference type="GO" id="GO:0035556">
    <property type="term" value="P:intracellular signal transduction"/>
    <property type="evidence" value="ECO:0007669"/>
    <property type="project" value="TreeGrafter"/>
</dbReference>
<evidence type="ECO:0000313" key="9">
    <source>
        <dbReference type="Proteomes" id="UP000076420"/>
    </source>
</evidence>
<name>A0A2C9JS46_BIOGL</name>
<dbReference type="VEuPathDB" id="VectorBase:BGLB007134"/>
<keyword evidence="1" id="KW-0723">Serine/threonine-protein kinase</keyword>
<dbReference type="FunFam" id="3.30.200.20:FF:000042">
    <property type="entry name" value="Aurora kinase A"/>
    <property type="match status" value="1"/>
</dbReference>